<dbReference type="PANTHER" id="PTHR13773:SF8">
    <property type="entry name" value="PHOSPHATIDATE CYTIDYLYLTRANSFERASE, PHOTORECEPTOR-SPECIFIC"/>
    <property type="match status" value="1"/>
</dbReference>
<evidence type="ECO:0000256" key="1">
    <source>
        <dbReference type="ARBA" id="ARBA00001698"/>
    </source>
</evidence>
<feature type="transmembrane region" description="Helical" evidence="16">
    <location>
        <begin position="116"/>
        <end position="138"/>
    </location>
</feature>
<evidence type="ECO:0000256" key="17">
    <source>
        <dbReference type="SAM" id="MobiDB-lite"/>
    </source>
</evidence>
<comment type="pathway">
    <text evidence="4">Lipid metabolism.</text>
</comment>
<evidence type="ECO:0000256" key="7">
    <source>
        <dbReference type="ARBA" id="ARBA00022516"/>
    </source>
</evidence>
<dbReference type="EMBL" id="HBGH01013158">
    <property type="protein sequence ID" value="CAD9235283.1"/>
    <property type="molecule type" value="Transcribed_RNA"/>
</dbReference>
<keyword evidence="7 16" id="KW-0444">Lipid biosynthesis</keyword>
<dbReference type="Pfam" id="PF01148">
    <property type="entry name" value="CTP_transf_1"/>
    <property type="match status" value="1"/>
</dbReference>
<keyword evidence="15 16" id="KW-1208">Phospholipid metabolism</keyword>
<accession>A0A7S1TGD6</accession>
<dbReference type="PANTHER" id="PTHR13773">
    <property type="entry name" value="PHOSPHATIDATE CYTIDYLYLTRANSFERASE"/>
    <property type="match status" value="1"/>
</dbReference>
<reference evidence="18" key="1">
    <citation type="submission" date="2021-01" db="EMBL/GenBank/DDBJ databases">
        <authorList>
            <person name="Corre E."/>
            <person name="Pelletier E."/>
            <person name="Niang G."/>
            <person name="Scheremetjew M."/>
            <person name="Finn R."/>
            <person name="Kale V."/>
            <person name="Holt S."/>
            <person name="Cochrane G."/>
            <person name="Meng A."/>
            <person name="Brown T."/>
            <person name="Cohen L."/>
        </authorList>
    </citation>
    <scope>NUCLEOTIDE SEQUENCE</scope>
    <source>
        <strain evidence="18">SAG 36.94</strain>
    </source>
</reference>
<feature type="transmembrane region" description="Helical" evidence="16">
    <location>
        <begin position="158"/>
        <end position="177"/>
    </location>
</feature>
<sequence>MNGLEGEVRRRKHGMEREAGQDGKEKDVEGSIELVKDESGELKRSGSLRGRAPRWGDLGARVLAGVMMLVFCVMVMYVGHMAVCCFLLILQFLVFREITALGYEKAKDGRVPRYRTLSWFFFLTMIYFVYAKSAMAHFSDQGYQVMSTAVPRFLMRHHTFVVFFMYCAGFVTFVLSLRSGSYTVQFAHFGRTFVAIGLVVVQSYFVVQNVKQGMAWFVLPTFLVICNDTMAYVVGRMFGRHTLLSISPKKTVEGFVGGGIVTVIFGFLLSFVLQRYHFMVCPMYEFTDCRVFCRISCEPAKTFAPTLMYPPDVLTRLGINFSVRLSPFQLHAIALGTFASIIAPFGGFFASGAKRAFGVKDFATTIPGHGGVTDRVDCQLLMAVFTYVYIINFVLFNAPDVRKVMIFVSELSYAEQVELFSEIAKYLARKGSDVQQILSDTL</sequence>
<keyword evidence="11 16" id="KW-1133">Transmembrane helix</keyword>
<feature type="transmembrane region" description="Helical" evidence="16">
    <location>
        <begin position="213"/>
        <end position="234"/>
    </location>
</feature>
<evidence type="ECO:0000256" key="4">
    <source>
        <dbReference type="ARBA" id="ARBA00005189"/>
    </source>
</evidence>
<comment type="similarity">
    <text evidence="5 16">Belongs to the CDS family.</text>
</comment>
<feature type="transmembrane region" description="Helical" evidence="16">
    <location>
        <begin position="62"/>
        <end position="95"/>
    </location>
</feature>
<dbReference type="AlphaFoldDB" id="A0A7S1TGD6"/>
<keyword evidence="10 16" id="KW-0548">Nucleotidyltransferase</keyword>
<feature type="transmembrane region" description="Helical" evidence="16">
    <location>
        <begin position="330"/>
        <end position="350"/>
    </location>
</feature>
<dbReference type="InterPro" id="IPR016720">
    <property type="entry name" value="PC_Trfase_euk"/>
</dbReference>
<dbReference type="EC" id="2.7.7.41" evidence="6 16"/>
<gene>
    <name evidence="18" type="ORF">CCAE0312_LOCUS7374</name>
</gene>
<feature type="compositionally biased region" description="Basic and acidic residues" evidence="17">
    <location>
        <begin position="15"/>
        <end position="32"/>
    </location>
</feature>
<keyword evidence="9 16" id="KW-0812">Transmembrane</keyword>
<evidence type="ECO:0000256" key="11">
    <source>
        <dbReference type="ARBA" id="ARBA00022989"/>
    </source>
</evidence>
<evidence type="ECO:0000256" key="2">
    <source>
        <dbReference type="ARBA" id="ARBA00004141"/>
    </source>
</evidence>
<name>A0A7S1TGD6_9RHOD</name>
<dbReference type="GO" id="GO:0004605">
    <property type="term" value="F:phosphatidate cytidylyltransferase activity"/>
    <property type="evidence" value="ECO:0007669"/>
    <property type="project" value="UniProtKB-UniRule"/>
</dbReference>
<evidence type="ECO:0000256" key="3">
    <source>
        <dbReference type="ARBA" id="ARBA00005119"/>
    </source>
</evidence>
<dbReference type="UniPathway" id="UPA00557">
    <property type="reaction ID" value="UER00614"/>
</dbReference>
<evidence type="ECO:0000256" key="5">
    <source>
        <dbReference type="ARBA" id="ARBA00010185"/>
    </source>
</evidence>
<evidence type="ECO:0000256" key="12">
    <source>
        <dbReference type="ARBA" id="ARBA00023098"/>
    </source>
</evidence>
<evidence type="ECO:0000256" key="13">
    <source>
        <dbReference type="ARBA" id="ARBA00023136"/>
    </source>
</evidence>
<evidence type="ECO:0000256" key="9">
    <source>
        <dbReference type="ARBA" id="ARBA00022692"/>
    </source>
</evidence>
<evidence type="ECO:0000256" key="8">
    <source>
        <dbReference type="ARBA" id="ARBA00022679"/>
    </source>
</evidence>
<evidence type="ECO:0000256" key="16">
    <source>
        <dbReference type="PIRNR" id="PIRNR018269"/>
    </source>
</evidence>
<evidence type="ECO:0000313" key="18">
    <source>
        <dbReference type="EMBL" id="CAD9235283.1"/>
    </source>
</evidence>
<comment type="catalytic activity">
    <reaction evidence="1 16">
        <text>a 1,2-diacyl-sn-glycero-3-phosphate + CTP + H(+) = a CDP-1,2-diacyl-sn-glycerol + diphosphate</text>
        <dbReference type="Rhea" id="RHEA:16229"/>
        <dbReference type="ChEBI" id="CHEBI:15378"/>
        <dbReference type="ChEBI" id="CHEBI:33019"/>
        <dbReference type="ChEBI" id="CHEBI:37563"/>
        <dbReference type="ChEBI" id="CHEBI:58332"/>
        <dbReference type="ChEBI" id="CHEBI:58608"/>
        <dbReference type="EC" id="2.7.7.41"/>
    </reaction>
</comment>
<keyword evidence="13 16" id="KW-0472">Membrane</keyword>
<feature type="region of interest" description="Disordered" evidence="17">
    <location>
        <begin position="1"/>
        <end position="32"/>
    </location>
</feature>
<evidence type="ECO:0000256" key="6">
    <source>
        <dbReference type="ARBA" id="ARBA00012487"/>
    </source>
</evidence>
<organism evidence="18">
    <name type="scientific">Compsopogon caeruleus</name>
    <dbReference type="NCBI Taxonomy" id="31354"/>
    <lineage>
        <taxon>Eukaryota</taxon>
        <taxon>Rhodophyta</taxon>
        <taxon>Compsopogonophyceae</taxon>
        <taxon>Compsopogonales</taxon>
        <taxon>Compsopogonaceae</taxon>
        <taxon>Compsopogon</taxon>
    </lineage>
</organism>
<dbReference type="PIRSF" id="PIRSF018269">
    <property type="entry name" value="PC_trans_euk"/>
    <property type="match status" value="1"/>
</dbReference>
<comment type="subcellular location">
    <subcellularLocation>
        <location evidence="2">Membrane</location>
        <topology evidence="2">Multi-pass membrane protein</topology>
    </subcellularLocation>
</comment>
<keyword evidence="8 16" id="KW-0808">Transferase</keyword>
<evidence type="ECO:0000256" key="10">
    <source>
        <dbReference type="ARBA" id="ARBA00022695"/>
    </source>
</evidence>
<comment type="pathway">
    <text evidence="3 16">Phospholipid metabolism; CDP-diacylglycerol biosynthesis; CDP-diacylglycerol from sn-glycerol 3-phosphate: step 3/3.</text>
</comment>
<dbReference type="GO" id="GO:0016024">
    <property type="term" value="P:CDP-diacylglycerol biosynthetic process"/>
    <property type="evidence" value="ECO:0007669"/>
    <property type="project" value="UniProtKB-UniRule"/>
</dbReference>
<keyword evidence="12 16" id="KW-0443">Lipid metabolism</keyword>
<keyword evidence="14 16" id="KW-0594">Phospholipid biosynthesis</keyword>
<evidence type="ECO:0000256" key="14">
    <source>
        <dbReference type="ARBA" id="ARBA00023209"/>
    </source>
</evidence>
<protein>
    <recommendedName>
        <fullName evidence="6 16">Phosphatidate cytidylyltransferase</fullName>
        <ecNumber evidence="6 16">2.7.7.41</ecNumber>
    </recommendedName>
</protein>
<feature type="transmembrane region" description="Helical" evidence="16">
    <location>
        <begin position="255"/>
        <end position="273"/>
    </location>
</feature>
<proteinExistence type="inferred from homology"/>
<feature type="transmembrane region" description="Helical" evidence="16">
    <location>
        <begin position="189"/>
        <end position="207"/>
    </location>
</feature>
<dbReference type="GO" id="GO:0005789">
    <property type="term" value="C:endoplasmic reticulum membrane"/>
    <property type="evidence" value="ECO:0007669"/>
    <property type="project" value="TreeGrafter"/>
</dbReference>
<evidence type="ECO:0000256" key="15">
    <source>
        <dbReference type="ARBA" id="ARBA00023264"/>
    </source>
</evidence>